<keyword evidence="3" id="KW-1185">Reference proteome</keyword>
<evidence type="ECO:0000313" key="1">
    <source>
        <dbReference type="EMBL" id="KAG7167703.1"/>
    </source>
</evidence>
<dbReference type="EMBL" id="JAHLQT010018347">
    <property type="protein sequence ID" value="KAG7169135.1"/>
    <property type="molecule type" value="Genomic_DNA"/>
</dbReference>
<proteinExistence type="predicted"/>
<accession>A0A8J5K510</accession>
<name>A0A8J5K510_HOMAM</name>
<dbReference type="EMBL" id="JAHLQT010021260">
    <property type="protein sequence ID" value="KAG7167703.1"/>
    <property type="molecule type" value="Genomic_DNA"/>
</dbReference>
<organism evidence="1 3">
    <name type="scientific">Homarus americanus</name>
    <name type="common">American lobster</name>
    <dbReference type="NCBI Taxonomy" id="6706"/>
    <lineage>
        <taxon>Eukaryota</taxon>
        <taxon>Metazoa</taxon>
        <taxon>Ecdysozoa</taxon>
        <taxon>Arthropoda</taxon>
        <taxon>Crustacea</taxon>
        <taxon>Multicrustacea</taxon>
        <taxon>Malacostraca</taxon>
        <taxon>Eumalacostraca</taxon>
        <taxon>Eucarida</taxon>
        <taxon>Decapoda</taxon>
        <taxon>Pleocyemata</taxon>
        <taxon>Astacidea</taxon>
        <taxon>Nephropoidea</taxon>
        <taxon>Nephropidae</taxon>
        <taxon>Homarus</taxon>
    </lineage>
</organism>
<evidence type="ECO:0000313" key="2">
    <source>
        <dbReference type="EMBL" id="KAG7169135.1"/>
    </source>
</evidence>
<evidence type="ECO:0000313" key="3">
    <source>
        <dbReference type="Proteomes" id="UP000747542"/>
    </source>
</evidence>
<sequence length="74" mass="8530">MLDRPARNQYQRIIESRETIIRPRLTEDRIRTRRGRKLTLKGGQEMNGADIVRRITIASIIAPPGPDQVHVTRA</sequence>
<dbReference type="Proteomes" id="UP000747542">
    <property type="component" value="Unassembled WGS sequence"/>
</dbReference>
<comment type="caution">
    <text evidence="1">The sequence shown here is derived from an EMBL/GenBank/DDBJ whole genome shotgun (WGS) entry which is preliminary data.</text>
</comment>
<reference evidence="1" key="1">
    <citation type="journal article" date="2021" name="Sci. Adv.">
        <title>The American lobster genome reveals insights on longevity, neural, and immune adaptations.</title>
        <authorList>
            <person name="Polinski J.M."/>
            <person name="Zimin A.V."/>
            <person name="Clark K.F."/>
            <person name="Kohn A.B."/>
            <person name="Sadowski N."/>
            <person name="Timp W."/>
            <person name="Ptitsyn A."/>
            <person name="Khanna P."/>
            <person name="Romanova D.Y."/>
            <person name="Williams P."/>
            <person name="Greenwood S.J."/>
            <person name="Moroz L.L."/>
            <person name="Walt D.R."/>
            <person name="Bodnar A.G."/>
        </authorList>
    </citation>
    <scope>NUCLEOTIDE SEQUENCE</scope>
    <source>
        <strain evidence="1">GMGI-L3</strain>
    </source>
</reference>
<gene>
    <name evidence="1" type="ORF">Hamer_G027456</name>
    <name evidence="2" type="ORF">Hamer_G030006</name>
</gene>
<dbReference type="AlphaFoldDB" id="A0A8J5K510"/>
<protein>
    <submittedName>
        <fullName evidence="1">Uncharacterized protein</fullName>
    </submittedName>
</protein>